<evidence type="ECO:0000313" key="2">
    <source>
        <dbReference type="Proteomes" id="UP001145114"/>
    </source>
</evidence>
<proteinExistence type="predicted"/>
<dbReference type="EMBL" id="JAMZIH010007073">
    <property type="protein sequence ID" value="KAJ1673335.1"/>
    <property type="molecule type" value="Genomic_DNA"/>
</dbReference>
<protein>
    <submittedName>
        <fullName evidence="1">Uncharacterized protein</fullName>
    </submittedName>
</protein>
<accession>A0ACC1HBH1</accession>
<reference evidence="1" key="1">
    <citation type="submission" date="2022-06" db="EMBL/GenBank/DDBJ databases">
        <title>Phylogenomic reconstructions and comparative analyses of Kickxellomycotina fungi.</title>
        <authorList>
            <person name="Reynolds N.K."/>
            <person name="Stajich J.E."/>
            <person name="Barry K."/>
            <person name="Grigoriev I.V."/>
            <person name="Crous P."/>
            <person name="Smith M.E."/>
        </authorList>
    </citation>
    <scope>NUCLEOTIDE SEQUENCE</scope>
    <source>
        <strain evidence="1">RSA 2271</strain>
    </source>
</reference>
<gene>
    <name evidence="1" type="ORF">EV182_005435</name>
</gene>
<keyword evidence="2" id="KW-1185">Reference proteome</keyword>
<dbReference type="Proteomes" id="UP001145114">
    <property type="component" value="Unassembled WGS sequence"/>
</dbReference>
<sequence>LNWILHFGHRFDASAKIIQIDVHPEEIGNNRSVTVPLIGHIPLVVAQVTAALASRPLTSHTAFVEELRTKVATNVPRLTSKFTEDSLPMSYHRAFGEIRSKLPAKEKLVLVSEGANTMDIARSVFDFDHPRQRLDAGTFATMGVGLGFAIAAQLHYPDKRVVAIVGDSAFGFSVMELETAARARLPLVVVVINNNGIYHGLDDAEYEDAAKQGRLPSTALLPDVRYDLFAEAVGGLGKLVRTPEELSQSVEDALNETLRLTVINCLIKPGGRQKL</sequence>
<feature type="non-terminal residue" evidence="1">
    <location>
        <position position="1"/>
    </location>
</feature>
<name>A0ACC1HBH1_9FUNG</name>
<organism evidence="1 2">
    <name type="scientific">Spiromyces aspiralis</name>
    <dbReference type="NCBI Taxonomy" id="68401"/>
    <lineage>
        <taxon>Eukaryota</taxon>
        <taxon>Fungi</taxon>
        <taxon>Fungi incertae sedis</taxon>
        <taxon>Zoopagomycota</taxon>
        <taxon>Kickxellomycotina</taxon>
        <taxon>Kickxellomycetes</taxon>
        <taxon>Kickxellales</taxon>
        <taxon>Kickxellaceae</taxon>
        <taxon>Spiromyces</taxon>
    </lineage>
</organism>
<evidence type="ECO:0000313" key="1">
    <source>
        <dbReference type="EMBL" id="KAJ1673335.1"/>
    </source>
</evidence>
<comment type="caution">
    <text evidence="1">The sequence shown here is derived from an EMBL/GenBank/DDBJ whole genome shotgun (WGS) entry which is preliminary data.</text>
</comment>
<feature type="non-terminal residue" evidence="1">
    <location>
        <position position="275"/>
    </location>
</feature>